<dbReference type="GO" id="GO:0050853">
    <property type="term" value="P:B cell receptor signaling pathway"/>
    <property type="evidence" value="ECO:0007669"/>
    <property type="project" value="TreeGrafter"/>
</dbReference>
<dbReference type="GO" id="GO:0045577">
    <property type="term" value="P:regulation of B cell differentiation"/>
    <property type="evidence" value="ECO:0007669"/>
    <property type="project" value="InterPro"/>
</dbReference>
<evidence type="ECO:0000313" key="2">
    <source>
        <dbReference type="EMBL" id="KAG8517918.1"/>
    </source>
</evidence>
<dbReference type="InterPro" id="IPR033549">
    <property type="entry name" value="NFAM1"/>
</dbReference>
<organism evidence="2 3">
    <name type="scientific">Galemys pyrenaicus</name>
    <name type="common">Iberian desman</name>
    <name type="synonym">Pyrenean desman</name>
    <dbReference type="NCBI Taxonomy" id="202257"/>
    <lineage>
        <taxon>Eukaryota</taxon>
        <taxon>Metazoa</taxon>
        <taxon>Chordata</taxon>
        <taxon>Craniata</taxon>
        <taxon>Vertebrata</taxon>
        <taxon>Euteleostomi</taxon>
        <taxon>Mammalia</taxon>
        <taxon>Eutheria</taxon>
        <taxon>Laurasiatheria</taxon>
        <taxon>Eulipotyphla</taxon>
        <taxon>Talpidae</taxon>
        <taxon>Galemys</taxon>
    </lineage>
</organism>
<reference evidence="2" key="1">
    <citation type="journal article" date="2021" name="Evol. Appl.">
        <title>The genome of the Pyrenean desman and the effects of bottlenecks and inbreeding on the genomic landscape of an endangered species.</title>
        <authorList>
            <person name="Escoda L."/>
            <person name="Castresana J."/>
        </authorList>
    </citation>
    <scope>NUCLEOTIDE SEQUENCE</scope>
    <source>
        <strain evidence="2">IBE-C5619</strain>
    </source>
</reference>
<name>A0A8J6AC14_GALPY</name>
<dbReference type="PANTHER" id="PTHR35680">
    <property type="entry name" value="NFAT ACTIVATION MOLECULE 1"/>
    <property type="match status" value="1"/>
</dbReference>
<keyword evidence="3" id="KW-1185">Reference proteome</keyword>
<dbReference type="GO" id="GO:0045121">
    <property type="term" value="C:membrane raft"/>
    <property type="evidence" value="ECO:0007669"/>
    <property type="project" value="TreeGrafter"/>
</dbReference>
<dbReference type="PANTHER" id="PTHR35680:SF1">
    <property type="entry name" value="NFAT ACTIVATION MOLECULE 1"/>
    <property type="match status" value="1"/>
</dbReference>
<comment type="caution">
    <text evidence="2">The sequence shown here is derived from an EMBL/GenBank/DDBJ whole genome shotgun (WGS) entry which is preliminary data.</text>
</comment>
<dbReference type="Proteomes" id="UP000700334">
    <property type="component" value="Unassembled WGS sequence"/>
</dbReference>
<evidence type="ECO:0000313" key="3">
    <source>
        <dbReference type="Proteomes" id="UP000700334"/>
    </source>
</evidence>
<gene>
    <name evidence="2" type="ORF">J0S82_010962</name>
</gene>
<dbReference type="InterPro" id="IPR057883">
    <property type="entry name" value="Ig_NFAM1"/>
</dbReference>
<sequence length="156" mass="16814">MVSLANTAVSFTCTITYLNTPEYTAFSVTYMHEDREGRQSEEEPVPCPPGSGTENKTHTVVCRITPKLPSASATGTYYCLVRWGPTLKLGEGTFILVRGEVAPRAVPAPAELRQSLGMGSEEGVFASSFIFGGPLAMQACQMRPAHVCLHAHVHSL</sequence>
<feature type="domain" description="NFAM1 Ig-like" evidence="1">
    <location>
        <begin position="1"/>
        <end position="98"/>
    </location>
</feature>
<dbReference type="AlphaFoldDB" id="A0A8J6AC14"/>
<dbReference type="OrthoDB" id="9666218at2759"/>
<dbReference type="GO" id="GO:0001819">
    <property type="term" value="P:positive regulation of cytokine production"/>
    <property type="evidence" value="ECO:0007669"/>
    <property type="project" value="InterPro"/>
</dbReference>
<dbReference type="GO" id="GO:0050861">
    <property type="term" value="P:positive regulation of B cell receptor signaling pathway"/>
    <property type="evidence" value="ECO:0007669"/>
    <property type="project" value="InterPro"/>
</dbReference>
<evidence type="ECO:0000259" key="1">
    <source>
        <dbReference type="Pfam" id="PF25830"/>
    </source>
</evidence>
<protein>
    <submittedName>
        <fullName evidence="2">NFAT activation molecule 1</fullName>
    </submittedName>
</protein>
<accession>A0A8J6AC14</accession>
<dbReference type="Pfam" id="PF25830">
    <property type="entry name" value="Ig_NFAM1"/>
    <property type="match status" value="1"/>
</dbReference>
<proteinExistence type="predicted"/>
<dbReference type="EMBL" id="JAGFMF010011642">
    <property type="protein sequence ID" value="KAG8517918.1"/>
    <property type="molecule type" value="Genomic_DNA"/>
</dbReference>
<dbReference type="GO" id="GO:0004888">
    <property type="term" value="F:transmembrane signaling receptor activity"/>
    <property type="evidence" value="ECO:0007669"/>
    <property type="project" value="InterPro"/>
</dbReference>